<dbReference type="AlphaFoldDB" id="A0A165MYB8"/>
<evidence type="ECO:0000313" key="3">
    <source>
        <dbReference type="Proteomes" id="UP000076727"/>
    </source>
</evidence>
<dbReference type="EMBL" id="KV429091">
    <property type="protein sequence ID" value="KZT66274.1"/>
    <property type="molecule type" value="Genomic_DNA"/>
</dbReference>
<name>A0A165MYB8_9APHY</name>
<evidence type="ECO:0000313" key="2">
    <source>
        <dbReference type="EMBL" id="KZT66274.1"/>
    </source>
</evidence>
<accession>A0A165MYB8</accession>
<keyword evidence="3" id="KW-1185">Reference proteome</keyword>
<dbReference type="InterPro" id="IPR046341">
    <property type="entry name" value="SET_dom_sf"/>
</dbReference>
<feature type="region of interest" description="Disordered" evidence="1">
    <location>
        <begin position="115"/>
        <end position="136"/>
    </location>
</feature>
<protein>
    <submittedName>
        <fullName evidence="2">Uncharacterized protein</fullName>
    </submittedName>
</protein>
<dbReference type="OrthoDB" id="5945798at2759"/>
<gene>
    <name evidence="2" type="ORF">DAEQUDRAFT_813633</name>
</gene>
<dbReference type="Proteomes" id="UP000076727">
    <property type="component" value="Unassembled WGS sequence"/>
</dbReference>
<reference evidence="2 3" key="1">
    <citation type="journal article" date="2016" name="Mol. Biol. Evol.">
        <title>Comparative Genomics of Early-Diverging Mushroom-Forming Fungi Provides Insights into the Origins of Lignocellulose Decay Capabilities.</title>
        <authorList>
            <person name="Nagy L.G."/>
            <person name="Riley R."/>
            <person name="Tritt A."/>
            <person name="Adam C."/>
            <person name="Daum C."/>
            <person name="Floudas D."/>
            <person name="Sun H."/>
            <person name="Yadav J.S."/>
            <person name="Pangilinan J."/>
            <person name="Larsson K.H."/>
            <person name="Matsuura K."/>
            <person name="Barry K."/>
            <person name="Labutti K."/>
            <person name="Kuo R."/>
            <person name="Ohm R.A."/>
            <person name="Bhattacharya S.S."/>
            <person name="Shirouzu T."/>
            <person name="Yoshinaga Y."/>
            <person name="Martin F.M."/>
            <person name="Grigoriev I.V."/>
            <person name="Hibbett D.S."/>
        </authorList>
    </citation>
    <scope>NUCLEOTIDE SEQUENCE [LARGE SCALE GENOMIC DNA]</scope>
    <source>
        <strain evidence="2 3">L-15889</strain>
    </source>
</reference>
<proteinExistence type="predicted"/>
<organism evidence="2 3">
    <name type="scientific">Daedalea quercina L-15889</name>
    <dbReference type="NCBI Taxonomy" id="1314783"/>
    <lineage>
        <taxon>Eukaryota</taxon>
        <taxon>Fungi</taxon>
        <taxon>Dikarya</taxon>
        <taxon>Basidiomycota</taxon>
        <taxon>Agaricomycotina</taxon>
        <taxon>Agaricomycetes</taxon>
        <taxon>Polyporales</taxon>
        <taxon>Fomitopsis</taxon>
    </lineage>
</organism>
<dbReference type="SUPFAM" id="SSF82199">
    <property type="entry name" value="SET domain"/>
    <property type="match status" value="1"/>
</dbReference>
<sequence length="193" mass="21236">MRNQWRNVSAGDTPSTRADDILERAVAEMPAREQRALLARLHDGKVGGSSVFTRARDRGHQRHRYRCPHMPETARSYRSCLVDSCSPNAFPRYDLPSFSVELRTRKPIRAGEELTIPISPSSPSPAPSVSTTARHTHSRVFVPPASSPRQHAQEAIRAGLSSLGIARLALTTRSLQTGSERTVGARSLPADSY</sequence>
<evidence type="ECO:0000256" key="1">
    <source>
        <dbReference type="SAM" id="MobiDB-lite"/>
    </source>
</evidence>